<dbReference type="PANTHER" id="PTHR12658">
    <property type="entry name" value="BETA-TUBULIN COFACTOR D"/>
    <property type="match status" value="1"/>
</dbReference>
<dbReference type="Pfam" id="PF12612">
    <property type="entry name" value="TFCD_C"/>
    <property type="match status" value="1"/>
</dbReference>
<dbReference type="InterPro" id="IPR033162">
    <property type="entry name" value="TBCD"/>
</dbReference>
<reference evidence="4" key="1">
    <citation type="submission" date="2021-03" db="EMBL/GenBank/DDBJ databases">
        <title>Draft genome sequence of rust myrtle Austropuccinia psidii MF-1, a brazilian biotype.</title>
        <authorList>
            <person name="Quecine M.C."/>
            <person name="Pachon D.M.R."/>
            <person name="Bonatelli M.L."/>
            <person name="Correr F.H."/>
            <person name="Franceschini L.M."/>
            <person name="Leite T.F."/>
            <person name="Margarido G.R.A."/>
            <person name="Almeida C.A."/>
            <person name="Ferrarezi J.A."/>
            <person name="Labate C.A."/>
        </authorList>
    </citation>
    <scope>NUCLEOTIDE SEQUENCE</scope>
    <source>
        <strain evidence="4">MF-1</strain>
    </source>
</reference>
<dbReference type="SUPFAM" id="SSF48371">
    <property type="entry name" value="ARM repeat"/>
    <property type="match status" value="2"/>
</dbReference>
<keyword evidence="5" id="KW-1185">Reference proteome</keyword>
<dbReference type="OrthoDB" id="1735853at2759"/>
<dbReference type="GO" id="GO:0000226">
    <property type="term" value="P:microtubule cytoskeleton organization"/>
    <property type="evidence" value="ECO:0007669"/>
    <property type="project" value="TreeGrafter"/>
</dbReference>
<feature type="domain" description="Tubulin-folding cofactor D ARM repeats" evidence="3">
    <location>
        <begin position="353"/>
        <end position="537"/>
    </location>
</feature>
<keyword evidence="1" id="KW-0143">Chaperone</keyword>
<sequence length="1200" mass="135797">MEQPDDDLRFFKEEEEFFVLLQHFLDQIDVLDHSSPDLKLAIPEVYSGNLSGYLMCILDRYQEQPYLLDPHLERMVLPLVQSLRRWMEYLQHSQARLELPSTETEINLKLEDIIIRFEKLSHLLYFLTKVRGRKTIIRFFPHEVQDLSIVLATFSLFRGSLSESSRIASMFSDPQAWRFRYILLLWLSLICMIPFDLSRFDQLLSHCTQGIQTSDHIENIAWSFLSSPGSEREAGALVLGRLILRQDVAPLRLKLFVERCIDQLQQAKEYDIFLATGILEVLCILVKLAQSTQIISMLHSFHEILSLIDRLPYITRSINLRKLRTKLAGRIALMSPLIALELSLNNNEKDLPGIEATIDDLLQCLQDKDTVVRWSAAKYLARIAKCLPDSLSEEVCDAILQLYDAQPRKEQNKKLDSGGVSEHIWHGACLACAEFLQSKIFPLSRLETLIKWAVQALHFEQRRGIQNIGSGVRDAAAYVLWCFGRAFSSNDLEPHAHQLATQLVLQSLFDREVHIRRAGSAAFQENVGRLGIFPHGIDVLQLADYFTVGLRRSAFLNAAPQIARFQEYHDAILNHLLTVSLPHWDTGIRELASQSICEIARATSTDLPSSLLDRFAIDLQSKDINQAHGTLLAIGGLAKLLHENFSHGNTREVLEKMLDLIKSIPAEYLKPYKSQPLLPAVFQALAYTIPTDPCNCQRFIEASFWKETLLSGLKQPDDNLHRSIQLIFYRLSTYGIGEQELISFVNNLRTASAVTRQASARCLGGFVFGSESLRKHFTPTFEALIYCTQQNNSNSIMVIEVTRNALESLVSIVINSGSQAEQVCSPKQFLRLMTALVEGLANYTTDQRGDVGSWVRTSSLTGLAELLEYCAQSSSRVHNYLDQTLLQSIIASVLKQTLDSIDSVRELAWKIMSRIVMAASTFISLQIKIEGFNSLTQAFDQKYSQQWRQLSWTFAELLKLLDLFSIETTSHSMLQTDPRGVHRYYVSILEGIVLLIGGQGNSETKKAARILCEHMRNSSLQSKPTVEDTVSGIIYLAKTGRKGTKKVLHYWKTLSLLLEADALEHLGDSESGVKLLTSMLAMVTHGLGKPKFPLSQVLTGMKIVVHLTRFEPTRMDSLNRLPIYLSHDSPRVRMLTAEAIYNELQLQAQEAPEAQRLLSETEWSDCTGAEALKITTQIIKSLQDMQTIYHSVTPSLEKTL</sequence>
<dbReference type="Proteomes" id="UP000765509">
    <property type="component" value="Unassembled WGS sequence"/>
</dbReference>
<dbReference type="GO" id="GO:0007023">
    <property type="term" value="P:post-chaperonin tubulin folding pathway"/>
    <property type="evidence" value="ECO:0007669"/>
    <property type="project" value="InterPro"/>
</dbReference>
<dbReference type="InterPro" id="IPR022577">
    <property type="entry name" value="TBCD_C"/>
</dbReference>
<gene>
    <name evidence="4" type="ORF">O181_019340</name>
</gene>
<evidence type="ECO:0000259" key="2">
    <source>
        <dbReference type="Pfam" id="PF12612"/>
    </source>
</evidence>
<evidence type="ECO:0000313" key="4">
    <source>
        <dbReference type="EMBL" id="MBW0479625.1"/>
    </source>
</evidence>
<accession>A0A9Q3CBL2</accession>
<dbReference type="AlphaFoldDB" id="A0A9Q3CBL2"/>
<protein>
    <recommendedName>
        <fullName evidence="6">Tubulin-specific chaperone D</fullName>
    </recommendedName>
</protein>
<dbReference type="Pfam" id="PF23579">
    <property type="entry name" value="ARM_TBCD"/>
    <property type="match status" value="1"/>
</dbReference>
<dbReference type="Gene3D" id="1.25.10.10">
    <property type="entry name" value="Leucine-rich Repeat Variant"/>
    <property type="match status" value="2"/>
</dbReference>
<name>A0A9Q3CBL2_9BASI</name>
<comment type="caution">
    <text evidence="4">The sequence shown here is derived from an EMBL/GenBank/DDBJ whole genome shotgun (WGS) entry which is preliminary data.</text>
</comment>
<dbReference type="GO" id="GO:0007021">
    <property type="term" value="P:tubulin complex assembly"/>
    <property type="evidence" value="ECO:0007669"/>
    <property type="project" value="InterPro"/>
</dbReference>
<dbReference type="InterPro" id="IPR011989">
    <property type="entry name" value="ARM-like"/>
</dbReference>
<dbReference type="GO" id="GO:0005096">
    <property type="term" value="F:GTPase activator activity"/>
    <property type="evidence" value="ECO:0007669"/>
    <property type="project" value="InterPro"/>
</dbReference>
<dbReference type="EMBL" id="AVOT02005659">
    <property type="protein sequence ID" value="MBW0479625.1"/>
    <property type="molecule type" value="Genomic_DNA"/>
</dbReference>
<feature type="domain" description="Tubulin-folding cofactor D C-terminal" evidence="2">
    <location>
        <begin position="887"/>
        <end position="1087"/>
    </location>
</feature>
<evidence type="ECO:0000256" key="1">
    <source>
        <dbReference type="ARBA" id="ARBA00023186"/>
    </source>
</evidence>
<evidence type="ECO:0000259" key="3">
    <source>
        <dbReference type="Pfam" id="PF25767"/>
    </source>
</evidence>
<dbReference type="PANTHER" id="PTHR12658:SF0">
    <property type="entry name" value="TUBULIN-SPECIFIC CHAPERONE D"/>
    <property type="match status" value="1"/>
</dbReference>
<dbReference type="Pfam" id="PF25767">
    <property type="entry name" value="ARM_TBCD_2nd"/>
    <property type="match status" value="1"/>
</dbReference>
<evidence type="ECO:0000313" key="5">
    <source>
        <dbReference type="Proteomes" id="UP000765509"/>
    </source>
</evidence>
<dbReference type="InterPro" id="IPR016024">
    <property type="entry name" value="ARM-type_fold"/>
</dbReference>
<dbReference type="InterPro" id="IPR058033">
    <property type="entry name" value="ARM_TBCD_2nd"/>
</dbReference>
<proteinExistence type="predicted"/>
<dbReference type="GO" id="GO:0048487">
    <property type="term" value="F:beta-tubulin binding"/>
    <property type="evidence" value="ECO:0007669"/>
    <property type="project" value="InterPro"/>
</dbReference>
<evidence type="ECO:0008006" key="6">
    <source>
        <dbReference type="Google" id="ProtNLM"/>
    </source>
</evidence>
<organism evidence="4 5">
    <name type="scientific">Austropuccinia psidii MF-1</name>
    <dbReference type="NCBI Taxonomy" id="1389203"/>
    <lineage>
        <taxon>Eukaryota</taxon>
        <taxon>Fungi</taxon>
        <taxon>Dikarya</taxon>
        <taxon>Basidiomycota</taxon>
        <taxon>Pucciniomycotina</taxon>
        <taxon>Pucciniomycetes</taxon>
        <taxon>Pucciniales</taxon>
        <taxon>Sphaerophragmiaceae</taxon>
        <taxon>Austropuccinia</taxon>
    </lineage>
</organism>